<proteinExistence type="predicted"/>
<keyword evidence="2" id="KW-1185">Reference proteome</keyword>
<evidence type="ECO:0000313" key="2">
    <source>
        <dbReference type="Proteomes" id="UP000314294"/>
    </source>
</evidence>
<comment type="caution">
    <text evidence="1">The sequence shown here is derived from an EMBL/GenBank/DDBJ whole genome shotgun (WGS) entry which is preliminary data.</text>
</comment>
<reference evidence="1 2" key="1">
    <citation type="submission" date="2019-03" db="EMBL/GenBank/DDBJ databases">
        <title>First draft genome of Liparis tanakae, snailfish: a comprehensive survey of snailfish specific genes.</title>
        <authorList>
            <person name="Kim W."/>
            <person name="Song I."/>
            <person name="Jeong J.-H."/>
            <person name="Kim D."/>
            <person name="Kim S."/>
            <person name="Ryu S."/>
            <person name="Song J.Y."/>
            <person name="Lee S.K."/>
        </authorList>
    </citation>
    <scope>NUCLEOTIDE SEQUENCE [LARGE SCALE GENOMIC DNA]</scope>
    <source>
        <tissue evidence="1">Muscle</tissue>
    </source>
</reference>
<sequence length="95" mass="11013">MGSASSSYRVIYLDVDGRIQKVVFSRLCSPCDIKDLFCTALGVSSTTLRLEAVDGSWWNQETRHHRYWELEEVHQRIRAVSSPRCRCLLLTQRHS</sequence>
<protein>
    <submittedName>
        <fullName evidence="1">High affinity cGMP-specific 3',5'-cyclic phosphodiesterase 9A</fullName>
    </submittedName>
</protein>
<organism evidence="1 2">
    <name type="scientific">Liparis tanakae</name>
    <name type="common">Tanaka's snailfish</name>
    <dbReference type="NCBI Taxonomy" id="230148"/>
    <lineage>
        <taxon>Eukaryota</taxon>
        <taxon>Metazoa</taxon>
        <taxon>Chordata</taxon>
        <taxon>Craniata</taxon>
        <taxon>Vertebrata</taxon>
        <taxon>Euteleostomi</taxon>
        <taxon>Actinopterygii</taxon>
        <taxon>Neopterygii</taxon>
        <taxon>Teleostei</taxon>
        <taxon>Neoteleostei</taxon>
        <taxon>Acanthomorphata</taxon>
        <taxon>Eupercaria</taxon>
        <taxon>Perciformes</taxon>
        <taxon>Cottioidei</taxon>
        <taxon>Cottales</taxon>
        <taxon>Liparidae</taxon>
        <taxon>Liparis</taxon>
    </lineage>
</organism>
<dbReference type="AlphaFoldDB" id="A0A4Z2G4D1"/>
<dbReference type="EMBL" id="SRLO01000698">
    <property type="protein sequence ID" value="TNN48398.1"/>
    <property type="molecule type" value="Genomic_DNA"/>
</dbReference>
<gene>
    <name evidence="1" type="primary">Pde9a_1</name>
    <name evidence="1" type="ORF">EYF80_041384</name>
</gene>
<dbReference type="Proteomes" id="UP000314294">
    <property type="component" value="Unassembled WGS sequence"/>
</dbReference>
<name>A0A4Z2G4D1_9TELE</name>
<accession>A0A4Z2G4D1</accession>
<evidence type="ECO:0000313" key="1">
    <source>
        <dbReference type="EMBL" id="TNN48398.1"/>
    </source>
</evidence>
<dbReference type="OrthoDB" id="546632at2759"/>